<keyword evidence="9 17" id="KW-0028">Amino-acid biosynthesis</keyword>
<dbReference type="PIRSF" id="PIRSF001455">
    <property type="entry name" value="DHQ_synth"/>
    <property type="match status" value="1"/>
</dbReference>
<evidence type="ECO:0000256" key="6">
    <source>
        <dbReference type="ARBA" id="ARBA00013031"/>
    </source>
</evidence>
<feature type="binding site" evidence="17">
    <location>
        <position position="246"/>
    </location>
    <ligand>
        <name>Zn(2+)</name>
        <dbReference type="ChEBI" id="CHEBI:29105"/>
    </ligand>
</feature>
<evidence type="ECO:0000256" key="10">
    <source>
        <dbReference type="ARBA" id="ARBA00022723"/>
    </source>
</evidence>
<dbReference type="GO" id="GO:0003856">
    <property type="term" value="F:3-dehydroquinate synthase activity"/>
    <property type="evidence" value="ECO:0007669"/>
    <property type="project" value="UniProtKB-UniRule"/>
</dbReference>
<dbReference type="RefSeq" id="WP_088978476.1">
    <property type="nucleotide sequence ID" value="NZ_LT607753.1"/>
</dbReference>
<dbReference type="InterPro" id="IPR056179">
    <property type="entry name" value="DHQS_C"/>
</dbReference>
<gene>
    <name evidence="17" type="primary">aroB</name>
    <name evidence="20" type="ORF">GA0070614_5324</name>
</gene>
<dbReference type="AlphaFoldDB" id="A0A1C5JTT6"/>
<keyword evidence="12 17" id="KW-0862">Zinc</keyword>
<feature type="binding site" evidence="17">
    <location>
        <begin position="70"/>
        <end position="75"/>
    </location>
    <ligand>
        <name>NAD(+)</name>
        <dbReference type="ChEBI" id="CHEBI:57540"/>
    </ligand>
</feature>
<dbReference type="InterPro" id="IPR050071">
    <property type="entry name" value="Dehydroquinate_synthase"/>
</dbReference>
<feature type="domain" description="3-dehydroquinate synthase N-terminal" evidence="18">
    <location>
        <begin position="66"/>
        <end position="177"/>
    </location>
</feature>
<dbReference type="GO" id="GO:0046872">
    <property type="term" value="F:metal ion binding"/>
    <property type="evidence" value="ECO:0007669"/>
    <property type="project" value="UniProtKB-KW"/>
</dbReference>
<dbReference type="EC" id="4.2.3.4" evidence="6 17"/>
<dbReference type="SUPFAM" id="SSF56796">
    <property type="entry name" value="Dehydroquinate synthase-like"/>
    <property type="match status" value="1"/>
</dbReference>
<reference evidence="21" key="1">
    <citation type="submission" date="2016-06" db="EMBL/GenBank/DDBJ databases">
        <authorList>
            <person name="Varghese N."/>
            <person name="Submissions Spin"/>
        </authorList>
    </citation>
    <scope>NUCLEOTIDE SEQUENCE [LARGE SCALE GENOMIC DNA]</scope>
    <source>
        <strain evidence="21">DSM 45161</strain>
    </source>
</reference>
<evidence type="ECO:0000256" key="5">
    <source>
        <dbReference type="ARBA" id="ARBA00005412"/>
    </source>
</evidence>
<dbReference type="GO" id="GO:0005737">
    <property type="term" value="C:cytoplasm"/>
    <property type="evidence" value="ECO:0007669"/>
    <property type="project" value="UniProtKB-SubCell"/>
</dbReference>
<name>A0A1C5JTT6_9ACTN</name>
<dbReference type="GO" id="GO:0008652">
    <property type="term" value="P:amino acid biosynthetic process"/>
    <property type="evidence" value="ECO:0007669"/>
    <property type="project" value="UniProtKB-KW"/>
</dbReference>
<evidence type="ECO:0000256" key="8">
    <source>
        <dbReference type="ARBA" id="ARBA00022490"/>
    </source>
</evidence>
<evidence type="ECO:0000256" key="12">
    <source>
        <dbReference type="ARBA" id="ARBA00022833"/>
    </source>
</evidence>
<feature type="binding site" evidence="17">
    <location>
        <position position="150"/>
    </location>
    <ligand>
        <name>NAD(+)</name>
        <dbReference type="ChEBI" id="CHEBI:57540"/>
    </ligand>
</feature>
<keyword evidence="11 17" id="KW-0547">Nucleotide-binding</keyword>
<evidence type="ECO:0000256" key="17">
    <source>
        <dbReference type="HAMAP-Rule" id="MF_00110"/>
    </source>
</evidence>
<dbReference type="Gene3D" id="3.40.50.1970">
    <property type="match status" value="1"/>
</dbReference>
<comment type="catalytic activity">
    <reaction evidence="1 17">
        <text>7-phospho-2-dehydro-3-deoxy-D-arabino-heptonate = 3-dehydroquinate + phosphate</text>
        <dbReference type="Rhea" id="RHEA:21968"/>
        <dbReference type="ChEBI" id="CHEBI:32364"/>
        <dbReference type="ChEBI" id="CHEBI:43474"/>
        <dbReference type="ChEBI" id="CHEBI:58394"/>
        <dbReference type="EC" id="4.2.3.4"/>
    </reaction>
</comment>
<dbReference type="FunFam" id="3.40.50.1970:FF:000012">
    <property type="entry name" value="3-dehydroquinate synthase"/>
    <property type="match status" value="1"/>
</dbReference>
<comment type="subcellular location">
    <subcellularLocation>
        <location evidence="3 17">Cytoplasm</location>
    </subcellularLocation>
</comment>
<dbReference type="UniPathway" id="UPA00053">
    <property type="reaction ID" value="UER00085"/>
</dbReference>
<evidence type="ECO:0000256" key="11">
    <source>
        <dbReference type="ARBA" id="ARBA00022741"/>
    </source>
</evidence>
<evidence type="ECO:0000256" key="13">
    <source>
        <dbReference type="ARBA" id="ARBA00023027"/>
    </source>
</evidence>
<proteinExistence type="inferred from homology"/>
<evidence type="ECO:0000256" key="1">
    <source>
        <dbReference type="ARBA" id="ARBA00001393"/>
    </source>
</evidence>
<evidence type="ECO:0000256" key="15">
    <source>
        <dbReference type="ARBA" id="ARBA00023239"/>
    </source>
</evidence>
<evidence type="ECO:0000256" key="3">
    <source>
        <dbReference type="ARBA" id="ARBA00004496"/>
    </source>
</evidence>
<dbReference type="Proteomes" id="UP000198215">
    <property type="component" value="Chromosome I"/>
</dbReference>
<feature type="binding site" evidence="17">
    <location>
        <position position="262"/>
    </location>
    <ligand>
        <name>Zn(2+)</name>
        <dbReference type="ChEBI" id="CHEBI:29105"/>
    </ligand>
</feature>
<dbReference type="NCBIfam" id="TIGR01357">
    <property type="entry name" value="aroB"/>
    <property type="match status" value="1"/>
</dbReference>
<feature type="domain" description="3-dehydroquinate synthase C-terminal" evidence="19">
    <location>
        <begin position="180"/>
        <end position="322"/>
    </location>
</feature>
<comment type="function">
    <text evidence="17">Catalyzes the conversion of 3-deoxy-D-arabino-heptulosonate 7-phosphate (DAHP) to dehydroquinate (DHQ).</text>
</comment>
<dbReference type="Pfam" id="PF24621">
    <property type="entry name" value="DHQS_C"/>
    <property type="match status" value="1"/>
</dbReference>
<feature type="binding site" evidence="17">
    <location>
        <begin position="104"/>
        <end position="108"/>
    </location>
    <ligand>
        <name>NAD(+)</name>
        <dbReference type="ChEBI" id="CHEBI:57540"/>
    </ligand>
</feature>
<keyword evidence="16 17" id="KW-0170">Cobalt</keyword>
<comment type="pathway">
    <text evidence="4 17">Metabolic intermediate biosynthesis; chorismate biosynthesis; chorismate from D-erythrose 4-phosphate and phosphoenolpyruvate: step 2/7.</text>
</comment>
<keyword evidence="10 17" id="KW-0479">Metal-binding</keyword>
<dbReference type="PANTHER" id="PTHR43622">
    <property type="entry name" value="3-DEHYDROQUINATE SYNTHASE"/>
    <property type="match status" value="1"/>
</dbReference>
<evidence type="ECO:0000259" key="19">
    <source>
        <dbReference type="Pfam" id="PF24621"/>
    </source>
</evidence>
<evidence type="ECO:0000256" key="7">
    <source>
        <dbReference type="ARBA" id="ARBA00017684"/>
    </source>
</evidence>
<accession>A0A1C5JTT6</accession>
<dbReference type="InterPro" id="IPR030963">
    <property type="entry name" value="DHQ_synth_fam"/>
</dbReference>
<evidence type="ECO:0000259" key="18">
    <source>
        <dbReference type="Pfam" id="PF01761"/>
    </source>
</evidence>
<organism evidence="20 21">
    <name type="scientific">Micromonospora coxensis</name>
    <dbReference type="NCBI Taxonomy" id="356852"/>
    <lineage>
        <taxon>Bacteria</taxon>
        <taxon>Bacillati</taxon>
        <taxon>Actinomycetota</taxon>
        <taxon>Actinomycetes</taxon>
        <taxon>Micromonosporales</taxon>
        <taxon>Micromonosporaceae</taxon>
        <taxon>Micromonospora</taxon>
    </lineage>
</organism>
<dbReference type="CDD" id="cd08195">
    <property type="entry name" value="DHQS"/>
    <property type="match status" value="1"/>
</dbReference>
<evidence type="ECO:0000313" key="20">
    <source>
        <dbReference type="EMBL" id="SCG73903.1"/>
    </source>
</evidence>
<dbReference type="OrthoDB" id="9806583at2"/>
<evidence type="ECO:0000256" key="2">
    <source>
        <dbReference type="ARBA" id="ARBA00001911"/>
    </source>
</evidence>
<comment type="similarity">
    <text evidence="5 17">Belongs to the sugar phosphate cyclases superfamily. Dehydroquinate synthase family.</text>
</comment>
<dbReference type="GO" id="GO:0009073">
    <property type="term" value="P:aromatic amino acid family biosynthetic process"/>
    <property type="evidence" value="ECO:0007669"/>
    <property type="project" value="UniProtKB-KW"/>
</dbReference>
<dbReference type="HAMAP" id="MF_00110">
    <property type="entry name" value="DHQ_synthase"/>
    <property type="match status" value="1"/>
</dbReference>
<feature type="binding site" evidence="17">
    <location>
        <position position="141"/>
    </location>
    <ligand>
        <name>NAD(+)</name>
        <dbReference type="ChEBI" id="CHEBI:57540"/>
    </ligand>
</feature>
<keyword evidence="21" id="KW-1185">Reference proteome</keyword>
<dbReference type="InterPro" id="IPR030960">
    <property type="entry name" value="DHQS/DOIS_N"/>
</dbReference>
<comment type="cofactor">
    <cofactor evidence="2 17">
        <name>NAD(+)</name>
        <dbReference type="ChEBI" id="CHEBI:57540"/>
    </cofactor>
</comment>
<keyword evidence="13 17" id="KW-0520">NAD</keyword>
<dbReference type="GO" id="GO:0009423">
    <property type="term" value="P:chorismate biosynthetic process"/>
    <property type="evidence" value="ECO:0007669"/>
    <property type="project" value="UniProtKB-UniRule"/>
</dbReference>
<keyword evidence="15 17" id="KW-0456">Lyase</keyword>
<dbReference type="EMBL" id="LT607753">
    <property type="protein sequence ID" value="SCG73903.1"/>
    <property type="molecule type" value="Genomic_DNA"/>
</dbReference>
<protein>
    <recommendedName>
        <fullName evidence="7 17">3-dehydroquinate synthase</fullName>
        <shortName evidence="17">DHQS</shortName>
        <ecNumber evidence="6 17">4.2.3.4</ecNumber>
    </recommendedName>
</protein>
<evidence type="ECO:0000256" key="9">
    <source>
        <dbReference type="ARBA" id="ARBA00022605"/>
    </source>
</evidence>
<comment type="caution">
    <text evidence="17">Lacks conserved residue(s) required for the propagation of feature annotation.</text>
</comment>
<dbReference type="InterPro" id="IPR016037">
    <property type="entry name" value="DHQ_synth_AroB"/>
</dbReference>
<comment type="cofactor">
    <cofactor evidence="17">
        <name>Co(2+)</name>
        <dbReference type="ChEBI" id="CHEBI:48828"/>
    </cofactor>
    <cofactor evidence="17">
        <name>Zn(2+)</name>
        <dbReference type="ChEBI" id="CHEBI:29105"/>
    </cofactor>
    <text evidence="17">Binds 1 divalent metal cation per subunit. Can use either Co(2+) or Zn(2+).</text>
</comment>
<evidence type="ECO:0000256" key="4">
    <source>
        <dbReference type="ARBA" id="ARBA00004661"/>
    </source>
</evidence>
<feature type="binding site" evidence="17">
    <location>
        <position position="183"/>
    </location>
    <ligand>
        <name>Zn(2+)</name>
        <dbReference type="ChEBI" id="CHEBI:29105"/>
    </ligand>
</feature>
<dbReference type="PANTHER" id="PTHR43622:SF7">
    <property type="entry name" value="3-DEHYDROQUINATE SYNTHASE, CHLOROPLASTIC"/>
    <property type="match status" value="1"/>
</dbReference>
<feature type="binding site" evidence="17">
    <location>
        <begin position="128"/>
        <end position="129"/>
    </location>
    <ligand>
        <name>NAD(+)</name>
        <dbReference type="ChEBI" id="CHEBI:57540"/>
    </ligand>
</feature>
<keyword evidence="14 17" id="KW-0057">Aromatic amino acid biosynthesis</keyword>
<sequence length="358" mass="37877">MDEVTRIPVGGERPYDVLVGRDLLDPPPRLLPGAERVAVLFAPPLKDLADRLAERLRALGVAPLPIEVPDAEAGKRIEVAAECWDRLGAAGFTRTDAVVGIGGGAVTDLAGYVAACWLRGVRWVPVATSLLGMVDAAVGGKTGVNTAAGKNLVGAFHPPAGVICDLSTLDSLPPADLAAGLAEVVKCGFIADPVILDLVEADPSAATDPRGPVVRELIERAIRVKADVVSGDLRESGVREVLNYGHTLAHAIEKVEDYRWRHGHAVAVGTVYAGALARLAGRLDAATAERHRTVLAALGLPTSYRADAWPQLLAAMRVDKKTRGSRLRFVVLDGLARPAMLEGPDDELLHAAYREISR</sequence>
<evidence type="ECO:0000313" key="21">
    <source>
        <dbReference type="Proteomes" id="UP000198215"/>
    </source>
</evidence>
<evidence type="ECO:0000256" key="14">
    <source>
        <dbReference type="ARBA" id="ARBA00023141"/>
    </source>
</evidence>
<evidence type="ECO:0000256" key="16">
    <source>
        <dbReference type="ARBA" id="ARBA00023285"/>
    </source>
</evidence>
<keyword evidence="8 17" id="KW-0963">Cytoplasm</keyword>
<dbReference type="Gene3D" id="1.20.1090.10">
    <property type="entry name" value="Dehydroquinate synthase-like - alpha domain"/>
    <property type="match status" value="1"/>
</dbReference>
<dbReference type="GO" id="GO:0000166">
    <property type="term" value="F:nucleotide binding"/>
    <property type="evidence" value="ECO:0007669"/>
    <property type="project" value="UniProtKB-KW"/>
</dbReference>
<dbReference type="Pfam" id="PF01761">
    <property type="entry name" value="DHQ_synthase"/>
    <property type="match status" value="1"/>
</dbReference>